<reference evidence="1 2" key="1">
    <citation type="journal article" date="2011" name="Appl. Environ. Microbiol.">
        <title>Contribution of a Sodium Ion Gradient to Energy Conservation during Fermentation in the Cyanobacterium Arthrospira (Spirulina) maxima CS-328.</title>
        <authorList>
            <person name="Carrieri D."/>
            <person name="Ananyev G."/>
            <person name="Lenz O."/>
            <person name="Bryant D.A."/>
            <person name="Dismukes G.C."/>
        </authorList>
    </citation>
    <scope>NUCLEOTIDE SEQUENCE [LARGE SCALE GENOMIC DNA]</scope>
    <source>
        <strain evidence="1 2">CS-328</strain>
    </source>
</reference>
<accession>B5VW48</accession>
<organism evidence="1 2">
    <name type="scientific">Limnospira maxima CS-328</name>
    <dbReference type="NCBI Taxonomy" id="513049"/>
    <lineage>
        <taxon>Bacteria</taxon>
        <taxon>Bacillati</taxon>
        <taxon>Cyanobacteriota</taxon>
        <taxon>Cyanophyceae</taxon>
        <taxon>Oscillatoriophycideae</taxon>
        <taxon>Oscillatoriales</taxon>
        <taxon>Sirenicapillariaceae</taxon>
        <taxon>Limnospira</taxon>
    </lineage>
</organism>
<gene>
    <name evidence="1" type="ORF">AmaxDRAFT_0756</name>
</gene>
<evidence type="ECO:0000313" key="2">
    <source>
        <dbReference type="Proteomes" id="UP000004061"/>
    </source>
</evidence>
<keyword evidence="1" id="KW-0067">ATP-binding</keyword>
<comment type="caution">
    <text evidence="1">The sequence shown here is derived from an EMBL/GenBank/DDBJ whole genome shotgun (WGS) entry which is preliminary data.</text>
</comment>
<sequence>MKLSQLIDVLNNRFGTDFNQADQLFFDQIVEAAVNTEALQQAAQVNSVNKFGLLFEKIVESLFVERVDQNENIFARYMNDNAFQNVVSEWLLSEVYKRLSDPDNSR</sequence>
<keyword evidence="2" id="KW-1185">Reference proteome</keyword>
<evidence type="ECO:0000313" key="1">
    <source>
        <dbReference type="EMBL" id="EDZ96425.1"/>
    </source>
</evidence>
<keyword evidence="1" id="KW-0347">Helicase</keyword>
<keyword evidence="1" id="KW-0547">Nucleotide-binding</keyword>
<dbReference type="EMBL" id="ABYK01000004">
    <property type="protein sequence ID" value="EDZ96425.1"/>
    <property type="molecule type" value="Genomic_DNA"/>
</dbReference>
<proteinExistence type="predicted"/>
<dbReference type="Proteomes" id="UP000004061">
    <property type="component" value="Unassembled WGS sequence"/>
</dbReference>
<protein>
    <submittedName>
        <fullName evidence="1">DEAD/DEAH box helicase</fullName>
    </submittedName>
</protein>
<keyword evidence="1" id="KW-0378">Hydrolase</keyword>
<name>B5VW48_LIMMA</name>
<dbReference type="AlphaFoldDB" id="B5VW48"/>
<dbReference type="GO" id="GO:0004386">
    <property type="term" value="F:helicase activity"/>
    <property type="evidence" value="ECO:0007669"/>
    <property type="project" value="UniProtKB-KW"/>
</dbReference>